<dbReference type="EC" id="2.3.1.-" evidence="4"/>
<dbReference type="OrthoDB" id="9805770at2"/>
<dbReference type="InterPro" id="IPR000089">
    <property type="entry name" value="Biotin_lipoyl"/>
</dbReference>
<reference evidence="8 9" key="1">
    <citation type="submission" date="2015-07" db="EMBL/GenBank/DDBJ databases">
        <title>Whole genome sequence of Herpetosiphon geysericola DSM 7119.</title>
        <authorList>
            <person name="Hemp J."/>
            <person name="Ward L.M."/>
            <person name="Pace L.A."/>
            <person name="Fischer W.W."/>
        </authorList>
    </citation>
    <scope>NUCLEOTIDE SEQUENCE [LARGE SCALE GENOMIC DNA]</scope>
    <source>
        <strain evidence="8 9">DSM 7119</strain>
    </source>
</reference>
<dbReference type="EMBL" id="LGKP01000025">
    <property type="protein sequence ID" value="KPL85415.1"/>
    <property type="molecule type" value="Genomic_DNA"/>
</dbReference>
<feature type="domain" description="Peripheral subunit-binding (PSBD)" evidence="7">
    <location>
        <begin position="141"/>
        <end position="178"/>
    </location>
</feature>
<keyword evidence="4" id="KW-0012">Acyltransferase</keyword>
<feature type="domain" description="Lipoyl-binding" evidence="6">
    <location>
        <begin position="2"/>
        <end position="77"/>
    </location>
</feature>
<feature type="region of interest" description="Disordered" evidence="5">
    <location>
        <begin position="71"/>
        <end position="137"/>
    </location>
</feature>
<dbReference type="SUPFAM" id="SSF47005">
    <property type="entry name" value="Peripheral subunit-binding domain of 2-oxo acid dehydrogenase complex"/>
    <property type="match status" value="1"/>
</dbReference>
<evidence type="ECO:0000313" key="8">
    <source>
        <dbReference type="EMBL" id="KPL85415.1"/>
    </source>
</evidence>
<sequence length="448" mass="46232">MAKKLEMPKMGYDMVEGTLAKWLKQPGDEVSRGEPIAEVETDKVTIEIEAFEAGKIIKFLVNEGDTVPVGAPIAEIDDGSGDDEAEESAEANASVTPASDAPAVGEGAEAAPTAPAVAAQPEKVEAAPAESAPAEATGRLVATPAARGLAEQRGVNLTGLKGSGPDGRIVKADVLAAASAPKAAPAAAAAPAASEPKAAPAALTASPVPAPVGLVFAPPAPNAVYSEEPLSRLRQTAAKRMVESQQQVPPFFVTSTIEMDAIQELLPKLREAHGGKLSVTELLLKGCAIALKKFPSLNATFAGDKLLVHKDVHISVAVATDAGLLAPVVRNCDSLSLGAISSQMRDVISRTREGKAGLDDLQGGTFTVSNLGMFDVTNFIAIITPPQSAILAVGSTIATPVVRDGEIVIRHLMNLTVSADHRATDGATVAQFLVELKNLLQNPFKLLL</sequence>
<dbReference type="Pfam" id="PF02817">
    <property type="entry name" value="E3_binding"/>
    <property type="match status" value="1"/>
</dbReference>
<evidence type="ECO:0000256" key="1">
    <source>
        <dbReference type="ARBA" id="ARBA00001938"/>
    </source>
</evidence>
<evidence type="ECO:0000259" key="7">
    <source>
        <dbReference type="PROSITE" id="PS51826"/>
    </source>
</evidence>
<dbReference type="AlphaFoldDB" id="A0A0P6YQP8"/>
<dbReference type="PANTHER" id="PTHR23151:SF90">
    <property type="entry name" value="DIHYDROLIPOYLLYSINE-RESIDUE ACETYLTRANSFERASE COMPONENT OF PYRUVATE DEHYDROGENASE COMPLEX, MITOCHONDRIAL-RELATED"/>
    <property type="match status" value="1"/>
</dbReference>
<evidence type="ECO:0000256" key="5">
    <source>
        <dbReference type="SAM" id="MobiDB-lite"/>
    </source>
</evidence>
<evidence type="ECO:0000256" key="4">
    <source>
        <dbReference type="RuleBase" id="RU003423"/>
    </source>
</evidence>
<dbReference type="PATRIC" id="fig|70996.4.peg.349"/>
<dbReference type="GO" id="GO:0045254">
    <property type="term" value="C:pyruvate dehydrogenase complex"/>
    <property type="evidence" value="ECO:0007669"/>
    <property type="project" value="InterPro"/>
</dbReference>
<dbReference type="InterPro" id="IPR036625">
    <property type="entry name" value="E3-bd_dom_sf"/>
</dbReference>
<evidence type="ECO:0000256" key="2">
    <source>
        <dbReference type="ARBA" id="ARBA00007317"/>
    </source>
</evidence>
<keyword evidence="3 4" id="KW-0450">Lipoyl</keyword>
<feature type="compositionally biased region" description="Low complexity" evidence="5">
    <location>
        <begin position="101"/>
        <end position="136"/>
    </location>
</feature>
<dbReference type="Gene3D" id="4.10.320.10">
    <property type="entry name" value="E3-binding domain"/>
    <property type="match status" value="1"/>
</dbReference>
<dbReference type="InterPro" id="IPR011053">
    <property type="entry name" value="Single_hybrid_motif"/>
</dbReference>
<dbReference type="PROSITE" id="PS50968">
    <property type="entry name" value="BIOTINYL_LIPOYL"/>
    <property type="match status" value="1"/>
</dbReference>
<dbReference type="InterPro" id="IPR023213">
    <property type="entry name" value="CAT-like_dom_sf"/>
</dbReference>
<comment type="cofactor">
    <cofactor evidence="1 4">
        <name>(R)-lipoate</name>
        <dbReference type="ChEBI" id="CHEBI:83088"/>
    </cofactor>
</comment>
<evidence type="ECO:0000313" key="9">
    <source>
        <dbReference type="Proteomes" id="UP000050277"/>
    </source>
</evidence>
<evidence type="ECO:0000256" key="3">
    <source>
        <dbReference type="ARBA" id="ARBA00022823"/>
    </source>
</evidence>
<dbReference type="PROSITE" id="PS00189">
    <property type="entry name" value="LIPOYL"/>
    <property type="match status" value="1"/>
</dbReference>
<feature type="compositionally biased region" description="Acidic residues" evidence="5">
    <location>
        <begin position="75"/>
        <end position="89"/>
    </location>
</feature>
<keyword evidence="4" id="KW-0808">Transferase</keyword>
<dbReference type="GO" id="GO:0006086">
    <property type="term" value="P:pyruvate decarboxylation to acetyl-CoA"/>
    <property type="evidence" value="ECO:0007669"/>
    <property type="project" value="InterPro"/>
</dbReference>
<dbReference type="GO" id="GO:0016746">
    <property type="term" value="F:acyltransferase activity"/>
    <property type="evidence" value="ECO:0007669"/>
    <property type="project" value="UniProtKB-KW"/>
</dbReference>
<gene>
    <name evidence="8" type="ORF">SE18_17375</name>
</gene>
<dbReference type="InterPro" id="IPR045257">
    <property type="entry name" value="E2/Pdx1"/>
</dbReference>
<dbReference type="PROSITE" id="PS51826">
    <property type="entry name" value="PSBD"/>
    <property type="match status" value="1"/>
</dbReference>
<dbReference type="InterPro" id="IPR003016">
    <property type="entry name" value="2-oxoA_DH_lipoyl-BS"/>
</dbReference>
<organism evidence="8 9">
    <name type="scientific">Herpetosiphon geysericola</name>
    <dbReference type="NCBI Taxonomy" id="70996"/>
    <lineage>
        <taxon>Bacteria</taxon>
        <taxon>Bacillati</taxon>
        <taxon>Chloroflexota</taxon>
        <taxon>Chloroflexia</taxon>
        <taxon>Herpetosiphonales</taxon>
        <taxon>Herpetosiphonaceae</taxon>
        <taxon>Herpetosiphon</taxon>
    </lineage>
</organism>
<evidence type="ECO:0000259" key="6">
    <source>
        <dbReference type="PROSITE" id="PS50968"/>
    </source>
</evidence>
<dbReference type="SUPFAM" id="SSF52777">
    <property type="entry name" value="CoA-dependent acyltransferases"/>
    <property type="match status" value="1"/>
</dbReference>
<keyword evidence="9" id="KW-1185">Reference proteome</keyword>
<dbReference type="CDD" id="cd06849">
    <property type="entry name" value="lipoyl_domain"/>
    <property type="match status" value="1"/>
</dbReference>
<dbReference type="Pfam" id="PF00198">
    <property type="entry name" value="2-oxoacid_dh"/>
    <property type="match status" value="1"/>
</dbReference>
<dbReference type="Pfam" id="PF00364">
    <property type="entry name" value="Biotin_lipoyl"/>
    <property type="match status" value="1"/>
</dbReference>
<dbReference type="Gene3D" id="3.30.559.10">
    <property type="entry name" value="Chloramphenicol acetyltransferase-like domain"/>
    <property type="match status" value="1"/>
</dbReference>
<dbReference type="InterPro" id="IPR001078">
    <property type="entry name" value="2-oxoacid_DH_actylTfrase"/>
</dbReference>
<proteinExistence type="inferred from homology"/>
<comment type="similarity">
    <text evidence="2 4">Belongs to the 2-oxoacid dehydrogenase family.</text>
</comment>
<comment type="caution">
    <text evidence="8">The sequence shown here is derived from an EMBL/GenBank/DDBJ whole genome shotgun (WGS) entry which is preliminary data.</text>
</comment>
<dbReference type="InterPro" id="IPR004167">
    <property type="entry name" value="PSBD"/>
</dbReference>
<name>A0A0P6YQP8_9CHLR</name>
<accession>A0A0P6YQP8</accession>
<protein>
    <recommendedName>
        <fullName evidence="4">Dihydrolipoamide acetyltransferase component of pyruvate dehydrogenase complex</fullName>
        <ecNumber evidence="4">2.3.1.-</ecNumber>
    </recommendedName>
</protein>
<dbReference type="STRING" id="70996.SE18_17375"/>
<dbReference type="PANTHER" id="PTHR23151">
    <property type="entry name" value="DIHYDROLIPOAMIDE ACETYL/SUCCINYL-TRANSFERASE-RELATED"/>
    <property type="match status" value="1"/>
</dbReference>
<dbReference type="Proteomes" id="UP000050277">
    <property type="component" value="Unassembled WGS sequence"/>
</dbReference>
<dbReference type="Gene3D" id="2.40.50.100">
    <property type="match status" value="1"/>
</dbReference>
<dbReference type="SUPFAM" id="SSF51230">
    <property type="entry name" value="Single hybrid motif"/>
    <property type="match status" value="1"/>
</dbReference>